<dbReference type="STRING" id="349521.HCH_06420"/>
<dbReference type="GO" id="GO:0009425">
    <property type="term" value="C:bacterial-type flagellum basal body"/>
    <property type="evidence" value="ECO:0007669"/>
    <property type="project" value="InterPro"/>
</dbReference>
<keyword evidence="11" id="KW-0282">Flagellum</keyword>
<keyword evidence="5 10" id="KW-0145">Chemotaxis</keyword>
<keyword evidence="4" id="KW-1003">Cell membrane</keyword>
<dbReference type="Pfam" id="PF03748">
    <property type="entry name" value="FliL"/>
    <property type="match status" value="1"/>
</dbReference>
<dbReference type="GO" id="GO:0071978">
    <property type="term" value="P:bacterial-type flagellum-dependent swarming motility"/>
    <property type="evidence" value="ECO:0007669"/>
    <property type="project" value="TreeGrafter"/>
</dbReference>
<evidence type="ECO:0000256" key="10">
    <source>
        <dbReference type="RuleBase" id="RU364125"/>
    </source>
</evidence>
<evidence type="ECO:0000313" key="12">
    <source>
        <dbReference type="Proteomes" id="UP000000238"/>
    </source>
</evidence>
<keyword evidence="12" id="KW-1185">Reference proteome</keyword>
<dbReference type="HOGENOM" id="CLU_099018_10_0_6"/>
<dbReference type="AlphaFoldDB" id="Q2S8F9"/>
<evidence type="ECO:0000256" key="6">
    <source>
        <dbReference type="ARBA" id="ARBA00022692"/>
    </source>
</evidence>
<evidence type="ECO:0000256" key="5">
    <source>
        <dbReference type="ARBA" id="ARBA00022500"/>
    </source>
</evidence>
<keyword evidence="9 10" id="KW-0472">Membrane</keyword>
<evidence type="ECO:0000256" key="4">
    <source>
        <dbReference type="ARBA" id="ARBA00022475"/>
    </source>
</evidence>
<evidence type="ECO:0000256" key="9">
    <source>
        <dbReference type="ARBA" id="ARBA00023136"/>
    </source>
</evidence>
<dbReference type="PANTHER" id="PTHR35091:SF2">
    <property type="entry name" value="FLAGELLAR PROTEIN FLIL"/>
    <property type="match status" value="1"/>
</dbReference>
<dbReference type="EMBL" id="CP000155">
    <property type="protein sequence ID" value="ABC33065.1"/>
    <property type="molecule type" value="Genomic_DNA"/>
</dbReference>
<dbReference type="Proteomes" id="UP000000238">
    <property type="component" value="Chromosome"/>
</dbReference>
<dbReference type="InterPro" id="IPR005503">
    <property type="entry name" value="FliL"/>
</dbReference>
<evidence type="ECO:0000256" key="1">
    <source>
        <dbReference type="ARBA" id="ARBA00002254"/>
    </source>
</evidence>
<keyword evidence="10" id="KW-0997">Cell inner membrane</keyword>
<comment type="function">
    <text evidence="1 10">Controls the rotational direction of flagella during chemotaxis.</text>
</comment>
<evidence type="ECO:0000256" key="2">
    <source>
        <dbReference type="ARBA" id="ARBA00004162"/>
    </source>
</evidence>
<dbReference type="OrthoDB" id="7063251at2"/>
<keyword evidence="8" id="KW-1133">Transmembrane helix</keyword>
<sequence>MVFKHAFPRDIRLLALLAIIALATASGAYAEGQDDLVQYIDLKPSFVLNYDGPSSKLKFAKIDVSVRVNTRTAASAVEHHMPALRNLLVLMFSRQTEKVMGSNDGREQLRAEALQALQDFLQEESGGKMVEDLLFTNFVVQR</sequence>
<evidence type="ECO:0000256" key="7">
    <source>
        <dbReference type="ARBA" id="ARBA00022779"/>
    </source>
</evidence>
<proteinExistence type="inferred from homology"/>
<reference evidence="11 12" key="1">
    <citation type="journal article" date="2005" name="Nucleic Acids Res.">
        <title>Genomic blueprint of Hahella chejuensis, a marine microbe producing an algicidal agent.</title>
        <authorList>
            <person name="Jeong H."/>
            <person name="Yim J.H."/>
            <person name="Lee C."/>
            <person name="Choi S.-H."/>
            <person name="Park Y.K."/>
            <person name="Yoon S.H."/>
            <person name="Hur C.-G."/>
            <person name="Kang H.-Y."/>
            <person name="Kim D."/>
            <person name="Lee H.H."/>
            <person name="Park K.H."/>
            <person name="Park S.-H."/>
            <person name="Park H.-S."/>
            <person name="Lee H.K."/>
            <person name="Oh T.K."/>
            <person name="Kim J.F."/>
        </authorList>
    </citation>
    <scope>NUCLEOTIDE SEQUENCE [LARGE SCALE GENOMIC DNA]</scope>
    <source>
        <strain evidence="11 12">KCTC 2396</strain>
    </source>
</reference>
<evidence type="ECO:0000256" key="3">
    <source>
        <dbReference type="ARBA" id="ARBA00008281"/>
    </source>
</evidence>
<dbReference type="GO" id="GO:0006935">
    <property type="term" value="P:chemotaxis"/>
    <property type="evidence" value="ECO:0007669"/>
    <property type="project" value="UniProtKB-KW"/>
</dbReference>
<keyword evidence="11" id="KW-0966">Cell projection</keyword>
<comment type="similarity">
    <text evidence="3 10">Belongs to the FliL family.</text>
</comment>
<organism evidence="11 12">
    <name type="scientific">Hahella chejuensis (strain KCTC 2396)</name>
    <dbReference type="NCBI Taxonomy" id="349521"/>
    <lineage>
        <taxon>Bacteria</taxon>
        <taxon>Pseudomonadati</taxon>
        <taxon>Pseudomonadota</taxon>
        <taxon>Gammaproteobacteria</taxon>
        <taxon>Oceanospirillales</taxon>
        <taxon>Hahellaceae</taxon>
        <taxon>Hahella</taxon>
    </lineage>
</organism>
<dbReference type="PANTHER" id="PTHR35091">
    <property type="entry name" value="FLAGELLAR PROTEIN FLIL"/>
    <property type="match status" value="1"/>
</dbReference>
<comment type="subcellular location">
    <subcellularLocation>
        <location evidence="10">Cell inner membrane</location>
    </subcellularLocation>
    <subcellularLocation>
        <location evidence="2">Cell membrane</location>
        <topology evidence="2">Single-pass membrane protein</topology>
    </subcellularLocation>
</comment>
<name>Q2S8F9_HAHCH</name>
<dbReference type="RefSeq" id="WP_011400117.1">
    <property type="nucleotide sequence ID" value="NC_007645.1"/>
</dbReference>
<accession>Q2S8F9</accession>
<dbReference type="GO" id="GO:0005886">
    <property type="term" value="C:plasma membrane"/>
    <property type="evidence" value="ECO:0007669"/>
    <property type="project" value="UniProtKB-SubCell"/>
</dbReference>
<evidence type="ECO:0000313" key="11">
    <source>
        <dbReference type="EMBL" id="ABC33065.1"/>
    </source>
</evidence>
<keyword evidence="11" id="KW-0969">Cilium</keyword>
<dbReference type="KEGG" id="hch:HCH_06420"/>
<gene>
    <name evidence="11" type="ordered locus">HCH_06420</name>
</gene>
<keyword evidence="7 10" id="KW-0283">Flagellar rotation</keyword>
<dbReference type="eggNOG" id="COG1580">
    <property type="taxonomic scope" value="Bacteria"/>
</dbReference>
<keyword evidence="6" id="KW-0812">Transmembrane</keyword>
<protein>
    <recommendedName>
        <fullName evidence="10">Flagellar protein FliL</fullName>
    </recommendedName>
</protein>
<evidence type="ECO:0000256" key="8">
    <source>
        <dbReference type="ARBA" id="ARBA00022989"/>
    </source>
</evidence>